<evidence type="ECO:0000259" key="9">
    <source>
        <dbReference type="Pfam" id="PF25198"/>
    </source>
</evidence>
<evidence type="ECO:0000259" key="8">
    <source>
        <dbReference type="Pfam" id="PF05504"/>
    </source>
</evidence>
<dbReference type="InterPro" id="IPR057336">
    <property type="entry name" value="GerAC_N"/>
</dbReference>
<dbReference type="Pfam" id="PF05504">
    <property type="entry name" value="Spore_GerAC"/>
    <property type="match status" value="1"/>
</dbReference>
<dbReference type="PROSITE" id="PS51257">
    <property type="entry name" value="PROKAR_LIPOPROTEIN"/>
    <property type="match status" value="1"/>
</dbReference>
<reference evidence="10" key="1">
    <citation type="journal article" date="2021" name="PeerJ">
        <title>Extensive microbial diversity within the chicken gut microbiome revealed by metagenomics and culture.</title>
        <authorList>
            <person name="Gilroy R."/>
            <person name="Ravi A."/>
            <person name="Getino M."/>
            <person name="Pursley I."/>
            <person name="Horton D.L."/>
            <person name="Alikhan N.F."/>
            <person name="Baker D."/>
            <person name="Gharbi K."/>
            <person name="Hall N."/>
            <person name="Watson M."/>
            <person name="Adriaenssens E.M."/>
            <person name="Foster-Nyarko E."/>
            <person name="Jarju S."/>
            <person name="Secka A."/>
            <person name="Antonio M."/>
            <person name="Oren A."/>
            <person name="Chaudhuri R.R."/>
            <person name="La Ragione R."/>
            <person name="Hildebrand F."/>
            <person name="Pallen M.J."/>
        </authorList>
    </citation>
    <scope>NUCLEOTIDE SEQUENCE</scope>
    <source>
        <strain evidence="10">B5-657</strain>
    </source>
</reference>
<dbReference type="GO" id="GO:0016020">
    <property type="term" value="C:membrane"/>
    <property type="evidence" value="ECO:0007669"/>
    <property type="project" value="UniProtKB-SubCell"/>
</dbReference>
<dbReference type="InterPro" id="IPR046953">
    <property type="entry name" value="Spore_GerAC-like_C"/>
</dbReference>
<dbReference type="Proteomes" id="UP000824229">
    <property type="component" value="Unassembled WGS sequence"/>
</dbReference>
<protein>
    <submittedName>
        <fullName evidence="10">Ger(X)C family spore germination protein</fullName>
    </submittedName>
</protein>
<dbReference type="NCBIfam" id="TIGR02887">
    <property type="entry name" value="spore_ger_x_C"/>
    <property type="match status" value="1"/>
</dbReference>
<name>A0A9E2NLZ8_9FIRM</name>
<dbReference type="Pfam" id="PF25198">
    <property type="entry name" value="Spore_GerAC_N"/>
    <property type="match status" value="1"/>
</dbReference>
<keyword evidence="6" id="KW-0564">Palmitate</keyword>
<evidence type="ECO:0000256" key="7">
    <source>
        <dbReference type="ARBA" id="ARBA00023288"/>
    </source>
</evidence>
<evidence type="ECO:0000256" key="3">
    <source>
        <dbReference type="ARBA" id="ARBA00022544"/>
    </source>
</evidence>
<comment type="subcellular location">
    <subcellularLocation>
        <location evidence="1">Membrane</location>
        <topology evidence="1">Lipid-anchor</topology>
    </subcellularLocation>
</comment>
<reference evidence="10" key="2">
    <citation type="submission" date="2021-04" db="EMBL/GenBank/DDBJ databases">
        <authorList>
            <person name="Gilroy R."/>
        </authorList>
    </citation>
    <scope>NUCLEOTIDE SEQUENCE</scope>
    <source>
        <strain evidence="10">B5-657</strain>
    </source>
</reference>
<comment type="caution">
    <text evidence="10">The sequence shown here is derived from an EMBL/GenBank/DDBJ whole genome shotgun (WGS) entry which is preliminary data.</text>
</comment>
<evidence type="ECO:0000256" key="5">
    <source>
        <dbReference type="ARBA" id="ARBA00023136"/>
    </source>
</evidence>
<dbReference type="Gene3D" id="3.30.300.210">
    <property type="entry name" value="Nutrient germinant receptor protein C, domain 3"/>
    <property type="match status" value="1"/>
</dbReference>
<dbReference type="InterPro" id="IPR008844">
    <property type="entry name" value="Spore_GerAC-like"/>
</dbReference>
<dbReference type="PANTHER" id="PTHR35789:SF1">
    <property type="entry name" value="SPORE GERMINATION PROTEIN B3"/>
    <property type="match status" value="1"/>
</dbReference>
<dbReference type="GO" id="GO:0009847">
    <property type="term" value="P:spore germination"/>
    <property type="evidence" value="ECO:0007669"/>
    <property type="project" value="InterPro"/>
</dbReference>
<keyword evidence="5" id="KW-0472">Membrane</keyword>
<dbReference type="AlphaFoldDB" id="A0A9E2NLZ8"/>
<keyword evidence="3" id="KW-0309">Germination</keyword>
<evidence type="ECO:0000256" key="2">
    <source>
        <dbReference type="ARBA" id="ARBA00007886"/>
    </source>
</evidence>
<keyword evidence="7" id="KW-0449">Lipoprotein</keyword>
<feature type="domain" description="Spore germination GerAC-like C-terminal" evidence="8">
    <location>
        <begin position="217"/>
        <end position="381"/>
    </location>
</feature>
<evidence type="ECO:0000256" key="6">
    <source>
        <dbReference type="ARBA" id="ARBA00023139"/>
    </source>
</evidence>
<gene>
    <name evidence="10" type="ORF">H9872_09055</name>
</gene>
<keyword evidence="4" id="KW-0732">Signal</keyword>
<evidence type="ECO:0000256" key="1">
    <source>
        <dbReference type="ARBA" id="ARBA00004635"/>
    </source>
</evidence>
<proteinExistence type="inferred from homology"/>
<dbReference type="PANTHER" id="PTHR35789">
    <property type="entry name" value="SPORE GERMINATION PROTEIN B3"/>
    <property type="match status" value="1"/>
</dbReference>
<evidence type="ECO:0000256" key="4">
    <source>
        <dbReference type="ARBA" id="ARBA00022729"/>
    </source>
</evidence>
<evidence type="ECO:0000313" key="10">
    <source>
        <dbReference type="EMBL" id="MBU3804886.1"/>
    </source>
</evidence>
<dbReference type="InterPro" id="IPR038501">
    <property type="entry name" value="Spore_GerAC_C_sf"/>
</dbReference>
<accession>A0A9E2NLZ8</accession>
<feature type="domain" description="Spore germination protein N-terminal" evidence="9">
    <location>
        <begin position="23"/>
        <end position="208"/>
    </location>
</feature>
<organism evidence="10 11">
    <name type="scientific">Candidatus Cellulosilyticum pullistercoris</name>
    <dbReference type="NCBI Taxonomy" id="2838521"/>
    <lineage>
        <taxon>Bacteria</taxon>
        <taxon>Bacillati</taxon>
        <taxon>Bacillota</taxon>
        <taxon>Clostridia</taxon>
        <taxon>Lachnospirales</taxon>
        <taxon>Cellulosilyticaceae</taxon>
        <taxon>Cellulosilyticum</taxon>
    </lineage>
</organism>
<comment type="similarity">
    <text evidence="2">Belongs to the GerABKC lipoprotein family.</text>
</comment>
<evidence type="ECO:0000313" key="11">
    <source>
        <dbReference type="Proteomes" id="UP000824229"/>
    </source>
</evidence>
<dbReference type="EMBL" id="JAHLFQ010000209">
    <property type="protein sequence ID" value="MBU3804886.1"/>
    <property type="molecule type" value="Genomic_DNA"/>
</dbReference>
<sequence length="384" mass="43917">MKNKILLGIMISLSSLMLTGCWDNVEINERHVVLEVAIDKGSEDNLEANIQDRDYYQVTYMIPDIGKLSGENSLAENVKTPIIAKSPTIAKSVDDIESKTQNTLSFTHTKALIFGEELIKDKKLFRAALDSLIRNKQISRGTNILAVQGNAGDIVQSDNYQNPMIGLYIMKYFNNTERGTSHAKQQVLGNMVKEIQNTNITTIPEIEINEEGTLKIDGAAVIKDYELVGWLDEDEVRGELFIDGRVYKVPTIVEYEGEYLTYDINQQKRTISFKDEDKLQAIIKIIVKGNITEYNSSKDQYVFDEKKIAEISKLIEEQIKNQMQKTINTSKTMNTDFLNIGLELYRKHPKLWEKYKQNWDVDEYKKLPIQIDVEVIVQNTGTVE</sequence>